<feature type="signal peptide" evidence="1">
    <location>
        <begin position="1"/>
        <end position="26"/>
    </location>
</feature>
<comment type="caution">
    <text evidence="3">The sequence shown here is derived from an EMBL/GenBank/DDBJ whole genome shotgun (WGS) entry which is preliminary data.</text>
</comment>
<evidence type="ECO:0000313" key="4">
    <source>
        <dbReference type="Proteomes" id="UP000809273"/>
    </source>
</evidence>
<name>A0A9D8PR72_9DELT</name>
<organism evidence="3 4">
    <name type="scientific">Candidatus Zymogenus saltonus</name>
    <dbReference type="NCBI Taxonomy" id="2844893"/>
    <lineage>
        <taxon>Bacteria</taxon>
        <taxon>Deltaproteobacteria</taxon>
        <taxon>Candidatus Zymogenia</taxon>
        <taxon>Candidatus Zymogeniales</taxon>
        <taxon>Candidatus Zymogenaceae</taxon>
        <taxon>Candidatus Zymogenus</taxon>
    </lineage>
</organism>
<evidence type="ECO:0000313" key="3">
    <source>
        <dbReference type="EMBL" id="MBN1574010.1"/>
    </source>
</evidence>
<reference evidence="3" key="1">
    <citation type="journal article" date="2021" name="Environ. Microbiol.">
        <title>Genomic characterization of three novel Desulfobacterota classes expand the metabolic and phylogenetic diversity of the phylum.</title>
        <authorList>
            <person name="Murphy C.L."/>
            <person name="Biggerstaff J."/>
            <person name="Eichhorn A."/>
            <person name="Ewing E."/>
            <person name="Shahan R."/>
            <person name="Soriano D."/>
            <person name="Stewart S."/>
            <person name="VanMol K."/>
            <person name="Walker R."/>
            <person name="Walters P."/>
            <person name="Elshahed M.S."/>
            <person name="Youssef N.H."/>
        </authorList>
    </citation>
    <scope>NUCLEOTIDE SEQUENCE</scope>
    <source>
        <strain evidence="3">Zod_Metabat.24</strain>
    </source>
</reference>
<feature type="domain" description="Inverse autotransporter beta-domain" evidence="2">
    <location>
        <begin position="57"/>
        <end position="131"/>
    </location>
</feature>
<dbReference type="Pfam" id="PF11924">
    <property type="entry name" value="IAT_beta"/>
    <property type="match status" value="1"/>
</dbReference>
<dbReference type="EMBL" id="JAFGIX010000062">
    <property type="protein sequence ID" value="MBN1574010.1"/>
    <property type="molecule type" value="Genomic_DNA"/>
</dbReference>
<feature type="non-terminal residue" evidence="3">
    <location>
        <position position="132"/>
    </location>
</feature>
<gene>
    <name evidence="3" type="ORF">JW984_12510</name>
</gene>
<accession>A0A9D8PR72</accession>
<dbReference type="InterPro" id="IPR024519">
    <property type="entry name" value="IAT_beta"/>
</dbReference>
<feature type="chain" id="PRO_5039413129" evidence="1">
    <location>
        <begin position="27"/>
        <end position="132"/>
    </location>
</feature>
<dbReference type="Gene3D" id="2.40.160.160">
    <property type="entry name" value="Inverse autotransporter, beta-domain"/>
    <property type="match status" value="1"/>
</dbReference>
<keyword evidence="1" id="KW-0732">Signal</keyword>
<evidence type="ECO:0000259" key="2">
    <source>
        <dbReference type="Pfam" id="PF11924"/>
    </source>
</evidence>
<dbReference type="Proteomes" id="UP000809273">
    <property type="component" value="Unassembled WGS sequence"/>
</dbReference>
<dbReference type="InterPro" id="IPR038177">
    <property type="entry name" value="IAT_beta_sf"/>
</dbReference>
<reference evidence="3" key="2">
    <citation type="submission" date="2021-01" db="EMBL/GenBank/DDBJ databases">
        <authorList>
            <person name="Hahn C.R."/>
            <person name="Youssef N.H."/>
            <person name="Elshahed M."/>
        </authorList>
    </citation>
    <scope>NUCLEOTIDE SEQUENCE</scope>
    <source>
        <strain evidence="3">Zod_Metabat.24</strain>
    </source>
</reference>
<sequence>MKLKKFISFMLFLVLAAAIFAVPSLAEDKTDDPGSAWNIYFRPGVRFGTESRVLYIMDFLIPLYQDEKNIVFSNIKYTPNDHDGWELNVGAGYRRLLWDDQLLLGLNAYYDQRKTDWGTNHEQWGLGLEAMA</sequence>
<evidence type="ECO:0000256" key="1">
    <source>
        <dbReference type="SAM" id="SignalP"/>
    </source>
</evidence>
<protein>
    <submittedName>
        <fullName evidence="3">Inverse autotransporter beta domain-containing protein</fullName>
    </submittedName>
</protein>
<dbReference type="AlphaFoldDB" id="A0A9D8PR72"/>
<proteinExistence type="predicted"/>